<evidence type="ECO:0000313" key="1">
    <source>
        <dbReference type="EMBL" id="MFE9599248.1"/>
    </source>
</evidence>
<dbReference type="EMBL" id="JBIAHM010000003">
    <property type="protein sequence ID" value="MFE9599248.1"/>
    <property type="molecule type" value="Genomic_DNA"/>
</dbReference>
<evidence type="ECO:0000313" key="2">
    <source>
        <dbReference type="Proteomes" id="UP001601303"/>
    </source>
</evidence>
<keyword evidence="2" id="KW-1185">Reference proteome</keyword>
<gene>
    <name evidence="1" type="ORF">ACFYNQ_11765</name>
</gene>
<evidence type="ECO:0008006" key="3">
    <source>
        <dbReference type="Google" id="ProtNLM"/>
    </source>
</evidence>
<reference evidence="1 2" key="1">
    <citation type="submission" date="2024-10" db="EMBL/GenBank/DDBJ databases">
        <title>The Natural Products Discovery Center: Release of the First 8490 Sequenced Strains for Exploring Actinobacteria Biosynthetic Diversity.</title>
        <authorList>
            <person name="Kalkreuter E."/>
            <person name="Kautsar S.A."/>
            <person name="Yang D."/>
            <person name="Bader C.D."/>
            <person name="Teijaro C.N."/>
            <person name="Fluegel L."/>
            <person name="Davis C.M."/>
            <person name="Simpson J.R."/>
            <person name="Lauterbach L."/>
            <person name="Steele A.D."/>
            <person name="Gui C."/>
            <person name="Meng S."/>
            <person name="Li G."/>
            <person name="Viehrig K."/>
            <person name="Ye F."/>
            <person name="Su P."/>
            <person name="Kiefer A.F."/>
            <person name="Nichols A."/>
            <person name="Cepeda A.J."/>
            <person name="Yan W."/>
            <person name="Fan B."/>
            <person name="Jiang Y."/>
            <person name="Adhikari A."/>
            <person name="Zheng C.-J."/>
            <person name="Schuster L."/>
            <person name="Cowan T.M."/>
            <person name="Smanski M.J."/>
            <person name="Chevrette M.G."/>
            <person name="De Carvalho L.P.S."/>
            <person name="Shen B."/>
        </authorList>
    </citation>
    <scope>NUCLEOTIDE SEQUENCE [LARGE SCALE GENOMIC DNA]</scope>
    <source>
        <strain evidence="1 2">NPDC006488</strain>
    </source>
</reference>
<comment type="caution">
    <text evidence="1">The sequence shown here is derived from an EMBL/GenBank/DDBJ whole genome shotgun (WGS) entry which is preliminary data.</text>
</comment>
<accession>A0ABW6M1F7</accession>
<organism evidence="1 2">
    <name type="scientific">Streptomyces hokutonensis</name>
    <dbReference type="NCBI Taxonomy" id="1306990"/>
    <lineage>
        <taxon>Bacteria</taxon>
        <taxon>Bacillati</taxon>
        <taxon>Actinomycetota</taxon>
        <taxon>Actinomycetes</taxon>
        <taxon>Kitasatosporales</taxon>
        <taxon>Streptomycetaceae</taxon>
        <taxon>Streptomyces</taxon>
    </lineage>
</organism>
<name>A0ABW6M1F7_9ACTN</name>
<protein>
    <recommendedName>
        <fullName evidence="3">Apea-like HEPN domain-containing protein</fullName>
    </recommendedName>
</protein>
<sequence length="192" mass="21394">MNAAITSTSGEMTILRIASLLAEAEQDEGDGSSYVVSFATLTEAHVDACLRHLFSASGVTENGLAKQMYTELQDSIYRTWDSRYKWLAQAFDVKVKGQRFEQDFGLLVELRNSIVHGGGYLTALQSAKIPQMIAIRSGLQRCLGLESHGRKFLLDCKIIAPAARICRDYIQGFDEAIKLKFPAFEVRLDETH</sequence>
<dbReference type="RefSeq" id="WP_388105090.1">
    <property type="nucleotide sequence ID" value="NZ_JBIAHM010000003.1"/>
</dbReference>
<dbReference type="Proteomes" id="UP001601303">
    <property type="component" value="Unassembled WGS sequence"/>
</dbReference>
<proteinExistence type="predicted"/>